<feature type="domain" description="C2H2-type" evidence="7">
    <location>
        <begin position="158"/>
        <end position="185"/>
    </location>
</feature>
<dbReference type="Pfam" id="PF00096">
    <property type="entry name" value="zf-C2H2"/>
    <property type="match status" value="3"/>
</dbReference>
<feature type="domain" description="C2H2-type" evidence="7">
    <location>
        <begin position="130"/>
        <end position="157"/>
    </location>
</feature>
<keyword evidence="1" id="KW-0479">Metal-binding</keyword>
<keyword evidence="3 5" id="KW-0863">Zinc-finger</keyword>
<reference evidence="8 9" key="1">
    <citation type="journal article" date="2021" name="Sci. Rep.">
        <title>Chromosome anchoring in Senegalese sole (Solea senegalensis) reveals sex-associated markers and genome rearrangements in flatfish.</title>
        <authorList>
            <person name="Guerrero-Cozar I."/>
            <person name="Gomez-Garrido J."/>
            <person name="Berbel C."/>
            <person name="Martinez-Blanch J.F."/>
            <person name="Alioto T."/>
            <person name="Claros M.G."/>
            <person name="Gagnaire P.A."/>
            <person name="Manchado M."/>
        </authorList>
    </citation>
    <scope>NUCLEOTIDE SEQUENCE [LARGE SCALE GENOMIC DNA]</scope>
    <source>
        <strain evidence="8">Sse05_10M</strain>
    </source>
</reference>
<feature type="domain" description="C2H2-type" evidence="7">
    <location>
        <begin position="360"/>
        <end position="382"/>
    </location>
</feature>
<gene>
    <name evidence="8" type="ORF">JOB18_006171</name>
</gene>
<feature type="domain" description="C2H2-type" evidence="7">
    <location>
        <begin position="272"/>
        <end position="299"/>
    </location>
</feature>
<feature type="compositionally biased region" description="Polar residues" evidence="6">
    <location>
        <begin position="23"/>
        <end position="40"/>
    </location>
</feature>
<feature type="compositionally biased region" description="Acidic residues" evidence="6">
    <location>
        <begin position="88"/>
        <end position="118"/>
    </location>
</feature>
<evidence type="ECO:0000256" key="6">
    <source>
        <dbReference type="SAM" id="MobiDB-lite"/>
    </source>
</evidence>
<dbReference type="PROSITE" id="PS50157">
    <property type="entry name" value="ZINC_FINGER_C2H2_2"/>
    <property type="match status" value="7"/>
</dbReference>
<proteinExistence type="predicted"/>
<feature type="region of interest" description="Disordered" evidence="6">
    <location>
        <begin position="23"/>
        <end position="125"/>
    </location>
</feature>
<feature type="domain" description="C2H2-type" evidence="7">
    <location>
        <begin position="188"/>
        <end position="216"/>
    </location>
</feature>
<dbReference type="GO" id="GO:0008270">
    <property type="term" value="F:zinc ion binding"/>
    <property type="evidence" value="ECO:0007669"/>
    <property type="project" value="UniProtKB-KW"/>
</dbReference>
<evidence type="ECO:0000259" key="7">
    <source>
        <dbReference type="PROSITE" id="PS50157"/>
    </source>
</evidence>
<dbReference type="EMBL" id="JAGKHQ010000021">
    <property type="protein sequence ID" value="KAG7474316.1"/>
    <property type="molecule type" value="Genomic_DNA"/>
</dbReference>
<evidence type="ECO:0000256" key="3">
    <source>
        <dbReference type="ARBA" id="ARBA00022771"/>
    </source>
</evidence>
<evidence type="ECO:0000256" key="1">
    <source>
        <dbReference type="ARBA" id="ARBA00022723"/>
    </source>
</evidence>
<evidence type="ECO:0000313" key="8">
    <source>
        <dbReference type="EMBL" id="KAG7474316.1"/>
    </source>
</evidence>
<accession>A0AAV6PNA4</accession>
<dbReference type="EMBL" id="JAGKHQ010000021">
    <property type="protein sequence ID" value="KAG7474317.1"/>
    <property type="molecule type" value="Genomic_DNA"/>
</dbReference>
<dbReference type="PANTHER" id="PTHR24409">
    <property type="entry name" value="ZINC FINGER PROTEIN 142"/>
    <property type="match status" value="1"/>
</dbReference>
<evidence type="ECO:0000313" key="9">
    <source>
        <dbReference type="Proteomes" id="UP000693946"/>
    </source>
</evidence>
<dbReference type="InterPro" id="IPR013087">
    <property type="entry name" value="Znf_C2H2_type"/>
</dbReference>
<dbReference type="AlphaFoldDB" id="A0AAV6PNA4"/>
<feature type="compositionally biased region" description="Polar residues" evidence="6">
    <location>
        <begin position="59"/>
        <end position="73"/>
    </location>
</feature>
<dbReference type="FunFam" id="3.30.160.60:FF:000671">
    <property type="entry name" value="Zinc finger protein 26"/>
    <property type="match status" value="1"/>
</dbReference>
<keyword evidence="2" id="KW-0677">Repeat</keyword>
<reference evidence="8" key="2">
    <citation type="submission" date="2021-03" db="EMBL/GenBank/DDBJ databases">
        <authorList>
            <person name="Guerrero-Cozar I."/>
            <person name="Gomez-Garrido J."/>
            <person name="Berbel C."/>
            <person name="Martinez-Blanch J.F."/>
            <person name="Alioto T."/>
            <person name="Claros M.G."/>
            <person name="Gagnaire P.A."/>
            <person name="Manchado M."/>
        </authorList>
    </citation>
    <scope>NUCLEOTIDE SEQUENCE</scope>
    <source>
        <strain evidence="8">Sse05_10M</strain>
        <tissue evidence="8">Blood</tissue>
    </source>
</reference>
<sequence length="696" mass="76991">MSIEYTIDIQLTELGFPDILQLGQSPTRETTSHVATSLPNTHKRTRLSRDDDDAAGPASLSSKSATLETSEQYGDSAKVSVHVGQSESTEDDSDDSEISGVYEEEEEFDEEGDCEEEATVNNDGSQSGNYTCSVCSLQLSSKFKLQDHMNLHTGARPYRCAECGKCFCQNYNYRIHLRTHAQTRVHRILCRVCQMSFASKEDLEEHLLKSHPEKEFYECDLCKRVFTSLMKCQSHVLLHKCMPGIVCEVCGRSFSNPKALARHHRRTCRRSFKCTDCTETFNKKNALLKHSFSHLGLLPYTCVRCRCHFRLAKLYRQHKCQPQLIHCVACLREFLNETDFQQHKKDTGCWGNQEPKGDEIRCLECGELFSTSEELKKHAGAHQRILKCAECGKGFRSALLLMSHMGGHAGNAPCLCQSCGLGFLHQQNYDSHLKTCGQKPQPVSASKKHQASKSSSSKTKTLEAKPDISAQTNSITKPAVSKKTESPVVEPVSPGTAQGDVSTESSPSDGLWKLSLDKQPPPGVKLVLFLPVCSQTNGLPLSPAIPGHHGLTSTLEGQFNTPPDVVTEIKHAECEAPLDLSKKAALSDIPLGHIKNEPDEFEISGEADGTKRQGCKSSDSKVMAKTNLGEADTEIMTDRSHLSSSSELKLNIKKEPHGTDIDLLSFKSCQLPDGRTDKEIKVEVGVSTRSDDDKEK</sequence>
<dbReference type="SMART" id="SM00355">
    <property type="entry name" value="ZnF_C2H2"/>
    <property type="match status" value="8"/>
</dbReference>
<feature type="domain" description="C2H2-type" evidence="7">
    <location>
        <begin position="386"/>
        <end position="413"/>
    </location>
</feature>
<dbReference type="GO" id="GO:0005634">
    <property type="term" value="C:nucleus"/>
    <property type="evidence" value="ECO:0007669"/>
    <property type="project" value="TreeGrafter"/>
</dbReference>
<organism evidence="8 9">
    <name type="scientific">Solea senegalensis</name>
    <name type="common">Senegalese sole</name>
    <dbReference type="NCBI Taxonomy" id="28829"/>
    <lineage>
        <taxon>Eukaryota</taxon>
        <taxon>Metazoa</taxon>
        <taxon>Chordata</taxon>
        <taxon>Craniata</taxon>
        <taxon>Vertebrata</taxon>
        <taxon>Euteleostomi</taxon>
        <taxon>Actinopterygii</taxon>
        <taxon>Neopterygii</taxon>
        <taxon>Teleostei</taxon>
        <taxon>Neoteleostei</taxon>
        <taxon>Acanthomorphata</taxon>
        <taxon>Carangaria</taxon>
        <taxon>Pleuronectiformes</taxon>
        <taxon>Pleuronectoidei</taxon>
        <taxon>Soleidae</taxon>
        <taxon>Solea</taxon>
    </lineage>
</organism>
<feature type="region of interest" description="Disordered" evidence="6">
    <location>
        <begin position="435"/>
        <end position="517"/>
    </location>
</feature>
<dbReference type="Proteomes" id="UP000693946">
    <property type="component" value="Linkage Group LG9"/>
</dbReference>
<feature type="compositionally biased region" description="Polar residues" evidence="6">
    <location>
        <begin position="495"/>
        <end position="508"/>
    </location>
</feature>
<evidence type="ECO:0000256" key="4">
    <source>
        <dbReference type="ARBA" id="ARBA00022833"/>
    </source>
</evidence>
<comment type="caution">
    <text evidence="8">The sequence shown here is derived from an EMBL/GenBank/DDBJ whole genome shotgun (WGS) entry which is preliminary data.</text>
</comment>
<dbReference type="GO" id="GO:0000981">
    <property type="term" value="F:DNA-binding transcription factor activity, RNA polymerase II-specific"/>
    <property type="evidence" value="ECO:0007669"/>
    <property type="project" value="TreeGrafter"/>
</dbReference>
<evidence type="ECO:0000256" key="2">
    <source>
        <dbReference type="ARBA" id="ARBA00022737"/>
    </source>
</evidence>
<dbReference type="PROSITE" id="PS00028">
    <property type="entry name" value="ZINC_FINGER_C2H2_1"/>
    <property type="match status" value="5"/>
</dbReference>
<protein>
    <submittedName>
        <fullName evidence="8">Zinc finger and SCAN domain-containing 2-like</fullName>
    </submittedName>
</protein>
<feature type="domain" description="C2H2-type" evidence="7">
    <location>
        <begin position="245"/>
        <end position="265"/>
    </location>
</feature>
<evidence type="ECO:0000256" key="5">
    <source>
        <dbReference type="PROSITE-ProRule" id="PRU00042"/>
    </source>
</evidence>
<dbReference type="PANTHER" id="PTHR24409:SF295">
    <property type="entry name" value="AZ2-RELATED"/>
    <property type="match status" value="1"/>
</dbReference>
<dbReference type="GO" id="GO:0000977">
    <property type="term" value="F:RNA polymerase II transcription regulatory region sequence-specific DNA binding"/>
    <property type="evidence" value="ECO:0007669"/>
    <property type="project" value="TreeGrafter"/>
</dbReference>
<keyword evidence="9" id="KW-1185">Reference proteome</keyword>
<name>A0AAV6PNA4_SOLSE</name>
<keyword evidence="4" id="KW-0862">Zinc</keyword>